<dbReference type="Proteomes" id="UP000523087">
    <property type="component" value="Unassembled WGS sequence"/>
</dbReference>
<dbReference type="AlphaFoldDB" id="A0A7W0BYZ2"/>
<feature type="chain" id="PRO_5038962118" evidence="1">
    <location>
        <begin position="21"/>
        <end position="261"/>
    </location>
</feature>
<gene>
    <name evidence="2" type="ORF">HNR31_001838</name>
</gene>
<dbReference type="InterPro" id="IPR036866">
    <property type="entry name" value="RibonucZ/Hydroxyglut_hydro"/>
</dbReference>
<name>A0A7W0BYZ2_9BACL</name>
<evidence type="ECO:0000256" key="1">
    <source>
        <dbReference type="SAM" id="SignalP"/>
    </source>
</evidence>
<feature type="signal peptide" evidence="1">
    <location>
        <begin position="1"/>
        <end position="20"/>
    </location>
</feature>
<reference evidence="2 3" key="1">
    <citation type="submission" date="2020-07" db="EMBL/GenBank/DDBJ databases">
        <title>Genomic Encyclopedia of Type Strains, Phase IV (KMG-IV): sequencing the most valuable type-strain genomes for metagenomic binning, comparative biology and taxonomic classification.</title>
        <authorList>
            <person name="Goeker M."/>
        </authorList>
    </citation>
    <scope>NUCLEOTIDE SEQUENCE [LARGE SCALE GENOMIC DNA]</scope>
    <source>
        <strain evidence="2 3">DSM 15730</strain>
    </source>
</reference>
<evidence type="ECO:0000313" key="2">
    <source>
        <dbReference type="EMBL" id="MBA2875065.1"/>
    </source>
</evidence>
<keyword evidence="1" id="KW-0732">Signal</keyword>
<accession>A0A7W0BYZ2</accession>
<dbReference type="SUPFAM" id="SSF56281">
    <property type="entry name" value="Metallo-hydrolase/oxidoreductase"/>
    <property type="match status" value="1"/>
</dbReference>
<dbReference type="EMBL" id="JACDUT010000005">
    <property type="protein sequence ID" value="MBA2875065.1"/>
    <property type="molecule type" value="Genomic_DNA"/>
</dbReference>
<sequence>MKLFLLTWSLLASWSLGIFAEESFDETVKKIDLQLEEEALAFVCLPVASGEAMLVKNASGQTVLINTGGRGSIKQIKTWLERLHVRKINKILLTNNDKDISSSFAFYKEKYGAREVIAGKNQKGVTTVWKEGERHLLLPNVTADVLNVHDGALTLRFQYGRLCMLYMASDQPAVVKSLIHIPLKNVNILKVANFAKHDHLSTAFLKRVDPQAAIIFPKQGIHPNEHLLEKLYQLWIDIYQIDKVGIMMIKCNLTHYKIITF</sequence>
<dbReference type="Gene3D" id="3.60.15.10">
    <property type="entry name" value="Ribonuclease Z/Hydroxyacylglutathione hydrolase-like"/>
    <property type="match status" value="1"/>
</dbReference>
<evidence type="ECO:0000313" key="3">
    <source>
        <dbReference type="Proteomes" id="UP000523087"/>
    </source>
</evidence>
<keyword evidence="3" id="KW-1185">Reference proteome</keyword>
<dbReference type="GO" id="GO:0016787">
    <property type="term" value="F:hydrolase activity"/>
    <property type="evidence" value="ECO:0007669"/>
    <property type="project" value="UniProtKB-KW"/>
</dbReference>
<comment type="caution">
    <text evidence="2">The sequence shown here is derived from an EMBL/GenBank/DDBJ whole genome shotgun (WGS) entry which is preliminary data.</text>
</comment>
<dbReference type="RefSeq" id="WP_181555929.1">
    <property type="nucleotide sequence ID" value="NZ_CP064060.1"/>
</dbReference>
<organism evidence="2 3">
    <name type="scientific">Thermaerobacillus caldiproteolyticus</name>
    <dbReference type="NCBI Taxonomy" id="247480"/>
    <lineage>
        <taxon>Bacteria</taxon>
        <taxon>Bacillati</taxon>
        <taxon>Bacillota</taxon>
        <taxon>Bacilli</taxon>
        <taxon>Bacillales</taxon>
        <taxon>Anoxybacillaceae</taxon>
        <taxon>Thermaerobacillus</taxon>
    </lineage>
</organism>
<proteinExistence type="predicted"/>
<keyword evidence="2" id="KW-0378">Hydrolase</keyword>
<protein>
    <submittedName>
        <fullName evidence="2">Beta-lactamase superfamily II metal-dependent hydrolase</fullName>
    </submittedName>
</protein>